<feature type="domain" description="Leucine-binding protein" evidence="4">
    <location>
        <begin position="50"/>
        <end position="397"/>
    </location>
</feature>
<dbReference type="InterPro" id="IPR028082">
    <property type="entry name" value="Peripla_BP_I"/>
</dbReference>
<proteinExistence type="inferred from homology"/>
<dbReference type="Pfam" id="PF13458">
    <property type="entry name" value="Peripla_BP_6"/>
    <property type="match status" value="1"/>
</dbReference>
<dbReference type="OrthoDB" id="26870at2"/>
<accession>A0A1I4C006</accession>
<reference evidence="5 6" key="1">
    <citation type="submission" date="2016-10" db="EMBL/GenBank/DDBJ databases">
        <authorList>
            <person name="de Groot N.N."/>
        </authorList>
    </citation>
    <scope>NUCLEOTIDE SEQUENCE [LARGE SCALE GENOMIC DNA]</scope>
    <source>
        <strain evidence="5 6">DSM 45317</strain>
    </source>
</reference>
<dbReference type="PANTHER" id="PTHR47235:SF1">
    <property type="entry name" value="BLR6548 PROTEIN"/>
    <property type="match status" value="1"/>
</dbReference>
<evidence type="ECO:0000313" key="5">
    <source>
        <dbReference type="EMBL" id="SFK73491.1"/>
    </source>
</evidence>
<dbReference type="PROSITE" id="PS51257">
    <property type="entry name" value="PROKAR_LIPOPROTEIN"/>
    <property type="match status" value="1"/>
</dbReference>
<dbReference type="CDD" id="cd06343">
    <property type="entry name" value="PBP1_ABC_ligand_binding-like"/>
    <property type="match status" value="1"/>
</dbReference>
<sequence length="417" mass="43902">MTMSRRRFGRLGAAAVTIVVTALALSGCRGGSEDPTDGGGGGGNAAEGEPITIGGSFPFSGGLALYGGLSQGAQAYFEQVNADGGVNGREIEYTALDDGYDPSRLASNARQFVEQEGVFAVVSFGGTNLAIRDYMKTQGVPHFVMAGNAALSEIESHPHTRAWWPDIRLEGAITAHAILEQNPDAQIGVMGFNNDITVSQIEGLTEGLGDQADQLIAEETYPPSATDLSAQINRLQAAGVDTVVAALGGPVGVSALQYMDQIGWDPDIYNYSNASAIETLTANAGAAADGLHSVQWLKDPADEQWADDEGIQAFQDAVEQYGDGASPNDMLVLNGYAWAQALVAVLESMGDDITQEGLIEAWDNLESTENQATLPDVQMEAGPDGRLIHSYKLTTWDGSTWQIEGDVIDGLELGLLG</sequence>
<evidence type="ECO:0000256" key="2">
    <source>
        <dbReference type="ARBA" id="ARBA00022729"/>
    </source>
</evidence>
<organism evidence="5 6">
    <name type="scientific">Geodermatophilus ruber</name>
    <dbReference type="NCBI Taxonomy" id="504800"/>
    <lineage>
        <taxon>Bacteria</taxon>
        <taxon>Bacillati</taxon>
        <taxon>Actinomycetota</taxon>
        <taxon>Actinomycetes</taxon>
        <taxon>Geodermatophilales</taxon>
        <taxon>Geodermatophilaceae</taxon>
        <taxon>Geodermatophilus</taxon>
    </lineage>
</organism>
<feature type="chain" id="PRO_5011476058" evidence="3">
    <location>
        <begin position="25"/>
        <end position="417"/>
    </location>
</feature>
<dbReference type="Proteomes" id="UP000199152">
    <property type="component" value="Unassembled WGS sequence"/>
</dbReference>
<keyword evidence="6" id="KW-1185">Reference proteome</keyword>
<comment type="similarity">
    <text evidence="1">Belongs to the leucine-binding protein family.</text>
</comment>
<dbReference type="Gene3D" id="3.40.50.2300">
    <property type="match status" value="2"/>
</dbReference>
<keyword evidence="2 3" id="KW-0732">Signal</keyword>
<dbReference type="InParanoid" id="A0A1I4C006"/>
<dbReference type="AlphaFoldDB" id="A0A1I4C006"/>
<gene>
    <name evidence="5" type="ORF">SAMN04488085_103248</name>
</gene>
<evidence type="ECO:0000259" key="4">
    <source>
        <dbReference type="Pfam" id="PF13458"/>
    </source>
</evidence>
<evidence type="ECO:0000256" key="1">
    <source>
        <dbReference type="ARBA" id="ARBA00010062"/>
    </source>
</evidence>
<dbReference type="SUPFAM" id="SSF53822">
    <property type="entry name" value="Periplasmic binding protein-like I"/>
    <property type="match status" value="1"/>
</dbReference>
<evidence type="ECO:0000313" key="6">
    <source>
        <dbReference type="Proteomes" id="UP000199152"/>
    </source>
</evidence>
<feature type="signal peptide" evidence="3">
    <location>
        <begin position="1"/>
        <end position="24"/>
    </location>
</feature>
<name>A0A1I4C006_9ACTN</name>
<protein>
    <submittedName>
        <fullName evidence="5">Amino acid/amide ABC transporter substrate-binding protein, HAAT family</fullName>
    </submittedName>
</protein>
<dbReference type="EMBL" id="FOSW01000003">
    <property type="protein sequence ID" value="SFK73491.1"/>
    <property type="molecule type" value="Genomic_DNA"/>
</dbReference>
<evidence type="ECO:0000256" key="3">
    <source>
        <dbReference type="SAM" id="SignalP"/>
    </source>
</evidence>
<dbReference type="STRING" id="504800.SAMN04488085_103248"/>
<dbReference type="InterPro" id="IPR028081">
    <property type="entry name" value="Leu-bd"/>
</dbReference>
<dbReference type="PANTHER" id="PTHR47235">
    <property type="entry name" value="BLR6548 PROTEIN"/>
    <property type="match status" value="1"/>
</dbReference>